<gene>
    <name evidence="1" type="ORF">BO88DRAFT_475894</name>
</gene>
<sequence>MGSTVSANDYLDSFLDSRCSSPRDYIYAFYNLYSEEIRNNIEVNVKKDLIEIVCQAAKAITKETGSLRIMTFRGRQSRPVDLWQYKLPSWCPFFGVEYLSDSISPKPWEDPIRSRKDNEIATFLEDGKLMEVKGSIMGHISCMVFKTPPALRPFENIDFDDERRIKTEWYFARECMYLVMSVLADQNDNDGLPNISQDVPGGEIFLAVIVVPYSLLID</sequence>
<dbReference type="GeneID" id="37216494"/>
<keyword evidence="2" id="KW-1185">Reference proteome</keyword>
<reference evidence="1" key="1">
    <citation type="submission" date="2016-12" db="EMBL/GenBank/DDBJ databases">
        <title>The genomes of Aspergillus section Nigri reveals drivers in fungal speciation.</title>
        <authorList>
            <consortium name="DOE Joint Genome Institute"/>
            <person name="Vesth T.C."/>
            <person name="Nybo J."/>
            <person name="Theobald S."/>
            <person name="Brandl J."/>
            <person name="Frisvad J.C."/>
            <person name="Nielsen K.F."/>
            <person name="Lyhne E.K."/>
            <person name="Kogle M.E."/>
            <person name="Kuo A."/>
            <person name="Riley R."/>
            <person name="Clum A."/>
            <person name="Nolan M."/>
            <person name="Lipzen A."/>
            <person name="Salamov A."/>
            <person name="Henrissat B."/>
            <person name="Wiebenga A."/>
            <person name="De Vries R.P."/>
            <person name="Grigoriev I.V."/>
            <person name="Mortensen U.H."/>
            <person name="Andersen M.R."/>
            <person name="Baker S.E."/>
        </authorList>
    </citation>
    <scope>NUCLEOTIDE SEQUENCE [LARGE SCALE GENOMIC DNA]</scope>
    <source>
        <strain evidence="1">CBS 113365</strain>
    </source>
</reference>
<protein>
    <submittedName>
        <fullName evidence="1">Uncharacterized protein</fullName>
    </submittedName>
</protein>
<name>A0A319B0M9_ASPVC</name>
<dbReference type="Proteomes" id="UP000248405">
    <property type="component" value="Unassembled WGS sequence"/>
</dbReference>
<evidence type="ECO:0000313" key="2">
    <source>
        <dbReference type="Proteomes" id="UP000248405"/>
    </source>
</evidence>
<dbReference type="EMBL" id="KZ821650">
    <property type="protein sequence ID" value="PYH63710.1"/>
    <property type="molecule type" value="Genomic_DNA"/>
</dbReference>
<evidence type="ECO:0000313" key="1">
    <source>
        <dbReference type="EMBL" id="PYH63710.1"/>
    </source>
</evidence>
<dbReference type="RefSeq" id="XP_025557504.1">
    <property type="nucleotide sequence ID" value="XM_025711902.1"/>
</dbReference>
<organism evidence="1 2">
    <name type="scientific">Aspergillus vadensis (strain CBS 113365 / IMI 142717 / IBT 24658)</name>
    <dbReference type="NCBI Taxonomy" id="1448311"/>
    <lineage>
        <taxon>Eukaryota</taxon>
        <taxon>Fungi</taxon>
        <taxon>Dikarya</taxon>
        <taxon>Ascomycota</taxon>
        <taxon>Pezizomycotina</taxon>
        <taxon>Eurotiomycetes</taxon>
        <taxon>Eurotiomycetidae</taxon>
        <taxon>Eurotiales</taxon>
        <taxon>Aspergillaceae</taxon>
        <taxon>Aspergillus</taxon>
        <taxon>Aspergillus subgen. Circumdati</taxon>
    </lineage>
</organism>
<dbReference type="AlphaFoldDB" id="A0A319B0M9"/>
<dbReference type="OrthoDB" id="4850726at2759"/>
<accession>A0A319B0M9</accession>
<proteinExistence type="predicted"/>